<keyword evidence="3" id="KW-1185">Reference proteome</keyword>
<sequence length="429" mass="46588">MATTKSPPKPSSLRLLVLSPTPSDSKSIPPFIPFLETITGSKPLSDITTFAGYTSHPPLKLRTKYYLSDVSIWCDELPPLASEHYGTAAQSRNVRKEVDTSGDGEADHGDGSLHGPKAEKTEPQEETSSPPPPSLSEWISQILSSEAAEVRAVIGGIILLLPISSTSAQPISQSSSTPPNPDIHLIQALHELREAIEDESPGRDIASLVVLQSTSPTITKKNLADQLEKLEDLSLSEGCLGWDLVAWDGQVRSTTGDGASEVEPGITHAPTEDNLEDERNEFGEKTGIKRVLEVLEGIDWTASPSFDLDDADSAGLDLDDLNLGDDEDLGARKILSGDMGMNMSSGLDFELQREMMELKMSMLEGEDDDDENDQDPVGGKEDDEEGQIDELPALLERVVAIREAGAEMGKEEREKFAKREIARIMREMG</sequence>
<protein>
    <recommendedName>
        <fullName evidence="4">Alpha and gamma adaptin binding protein p34</fullName>
    </recommendedName>
</protein>
<dbReference type="AlphaFoldDB" id="A0AA38XI75"/>
<accession>A0AA38XI75</accession>
<gene>
    <name evidence="2" type="ORF">H2200_003518</name>
</gene>
<organism evidence="2 3">
    <name type="scientific">Cladophialophora chaetospira</name>
    <dbReference type="NCBI Taxonomy" id="386627"/>
    <lineage>
        <taxon>Eukaryota</taxon>
        <taxon>Fungi</taxon>
        <taxon>Dikarya</taxon>
        <taxon>Ascomycota</taxon>
        <taxon>Pezizomycotina</taxon>
        <taxon>Eurotiomycetes</taxon>
        <taxon>Chaetothyriomycetidae</taxon>
        <taxon>Chaetothyriales</taxon>
        <taxon>Herpotrichiellaceae</taxon>
        <taxon>Cladophialophora</taxon>
    </lineage>
</organism>
<feature type="compositionally biased region" description="Acidic residues" evidence="1">
    <location>
        <begin position="364"/>
        <end position="374"/>
    </location>
</feature>
<feature type="compositionally biased region" description="Basic and acidic residues" evidence="1">
    <location>
        <begin position="94"/>
        <end position="123"/>
    </location>
</feature>
<evidence type="ECO:0000256" key="1">
    <source>
        <dbReference type="SAM" id="MobiDB-lite"/>
    </source>
</evidence>
<evidence type="ECO:0000313" key="2">
    <source>
        <dbReference type="EMBL" id="KAJ9613576.1"/>
    </source>
</evidence>
<reference evidence="2" key="1">
    <citation type="submission" date="2022-10" db="EMBL/GenBank/DDBJ databases">
        <title>Culturing micro-colonial fungi from biological soil crusts in the Mojave desert and describing Neophaeococcomyces mojavensis, and introducing the new genera and species Taxawa tesnikishii.</title>
        <authorList>
            <person name="Kurbessoian T."/>
            <person name="Stajich J.E."/>
        </authorList>
    </citation>
    <scope>NUCLEOTIDE SEQUENCE</scope>
    <source>
        <strain evidence="2">TK_41</strain>
    </source>
</reference>
<comment type="caution">
    <text evidence="2">The sequence shown here is derived from an EMBL/GenBank/DDBJ whole genome shotgun (WGS) entry which is preliminary data.</text>
</comment>
<feature type="region of interest" description="Disordered" evidence="1">
    <location>
        <begin position="364"/>
        <end position="393"/>
    </location>
</feature>
<dbReference type="PANTHER" id="PTHR28043">
    <property type="entry name" value="INCREASED RECOMBINATION CENTERS PROTEIN 6"/>
    <property type="match status" value="1"/>
</dbReference>
<dbReference type="Gene3D" id="3.40.50.11960">
    <property type="match status" value="1"/>
</dbReference>
<dbReference type="GO" id="GO:0016192">
    <property type="term" value="P:vesicle-mediated transport"/>
    <property type="evidence" value="ECO:0007669"/>
    <property type="project" value="InterPro"/>
</dbReference>
<dbReference type="Pfam" id="PF10199">
    <property type="entry name" value="Adaptin_binding"/>
    <property type="match status" value="1"/>
</dbReference>
<dbReference type="PANTHER" id="PTHR28043:SF1">
    <property type="entry name" value="INCREASED RECOMBINATION CENTERS PROTEIN 6"/>
    <property type="match status" value="1"/>
</dbReference>
<evidence type="ECO:0008006" key="4">
    <source>
        <dbReference type="Google" id="ProtNLM"/>
    </source>
</evidence>
<proteinExistence type="predicted"/>
<dbReference type="EMBL" id="JAPDRK010000004">
    <property type="protein sequence ID" value="KAJ9613576.1"/>
    <property type="molecule type" value="Genomic_DNA"/>
</dbReference>
<dbReference type="Proteomes" id="UP001172673">
    <property type="component" value="Unassembled WGS sequence"/>
</dbReference>
<dbReference type="GO" id="GO:0030674">
    <property type="term" value="F:protein-macromolecule adaptor activity"/>
    <property type="evidence" value="ECO:0007669"/>
    <property type="project" value="TreeGrafter"/>
</dbReference>
<evidence type="ECO:0000313" key="3">
    <source>
        <dbReference type="Proteomes" id="UP001172673"/>
    </source>
</evidence>
<feature type="region of interest" description="Disordered" evidence="1">
    <location>
        <begin position="88"/>
        <end position="137"/>
    </location>
</feature>
<dbReference type="InterPro" id="IPR034627">
    <property type="entry name" value="Irc6"/>
</dbReference>
<name>A0AA38XI75_9EURO</name>